<name>A0A1M7I7G3_9FIRM</name>
<dbReference type="AlphaFoldDB" id="A0A1M7I7G3"/>
<dbReference type="EMBL" id="FRCP01000009">
    <property type="protein sequence ID" value="SHM36722.1"/>
    <property type="molecule type" value="Genomic_DNA"/>
</dbReference>
<dbReference type="PANTHER" id="PTHR10151">
    <property type="entry name" value="ECTONUCLEOTIDE PYROPHOSPHATASE/PHOSPHODIESTERASE"/>
    <property type="match status" value="1"/>
</dbReference>
<organism evidence="1 2">
    <name type="scientific">Anaerosporobacter mobilis DSM 15930</name>
    <dbReference type="NCBI Taxonomy" id="1120996"/>
    <lineage>
        <taxon>Bacteria</taxon>
        <taxon>Bacillati</taxon>
        <taxon>Bacillota</taxon>
        <taxon>Clostridia</taxon>
        <taxon>Lachnospirales</taxon>
        <taxon>Lachnospiraceae</taxon>
        <taxon>Anaerosporobacter</taxon>
    </lineage>
</organism>
<protein>
    <submittedName>
        <fullName evidence="1">Predicted phosphohydrolase or phosphomutase, AlkP superfamily</fullName>
    </submittedName>
</protein>
<dbReference type="PANTHER" id="PTHR10151:SF120">
    <property type="entry name" value="BIS(5'-ADENOSYL)-TRIPHOSPHATASE"/>
    <property type="match status" value="1"/>
</dbReference>
<dbReference type="Pfam" id="PF01663">
    <property type="entry name" value="Phosphodiest"/>
    <property type="match status" value="1"/>
</dbReference>
<evidence type="ECO:0000313" key="2">
    <source>
        <dbReference type="Proteomes" id="UP000184038"/>
    </source>
</evidence>
<accession>A0A1M7I7G3</accession>
<dbReference type="Proteomes" id="UP000184038">
    <property type="component" value="Unassembled WGS sequence"/>
</dbReference>
<reference evidence="1 2" key="1">
    <citation type="submission" date="2016-11" db="EMBL/GenBank/DDBJ databases">
        <authorList>
            <person name="Jaros S."/>
            <person name="Januszkiewicz K."/>
            <person name="Wedrychowicz H."/>
        </authorList>
    </citation>
    <scope>NUCLEOTIDE SEQUENCE [LARGE SCALE GENOMIC DNA]</scope>
    <source>
        <strain evidence="1 2">DSM 15930</strain>
    </source>
</reference>
<dbReference type="GO" id="GO:0016787">
    <property type="term" value="F:hydrolase activity"/>
    <property type="evidence" value="ECO:0007669"/>
    <property type="project" value="UniProtKB-KW"/>
</dbReference>
<gene>
    <name evidence="1" type="ORF">SAMN02746066_01712</name>
</gene>
<dbReference type="SUPFAM" id="SSF53649">
    <property type="entry name" value="Alkaline phosphatase-like"/>
    <property type="match status" value="1"/>
</dbReference>
<dbReference type="Gene3D" id="3.40.720.10">
    <property type="entry name" value="Alkaline Phosphatase, subunit A"/>
    <property type="match status" value="1"/>
</dbReference>
<dbReference type="InterPro" id="IPR002591">
    <property type="entry name" value="Phosphodiest/P_Trfase"/>
</dbReference>
<dbReference type="InterPro" id="IPR017850">
    <property type="entry name" value="Alkaline_phosphatase_core_sf"/>
</dbReference>
<dbReference type="RefSeq" id="WP_073286031.1">
    <property type="nucleotide sequence ID" value="NZ_FRCP01000009.1"/>
</dbReference>
<proteinExistence type="predicted"/>
<evidence type="ECO:0000313" key="1">
    <source>
        <dbReference type="EMBL" id="SHM36722.1"/>
    </source>
</evidence>
<dbReference type="STRING" id="1120996.SAMN02746066_01712"/>
<keyword evidence="2" id="KW-1185">Reference proteome</keyword>
<sequence>MNKKHFVLGIDGMPFDLFNEKLISNKMPKCKKIIEKANFKAIDSVMPPVSSVAWTSYATGKYPKEHGIYGFTEKDSRHSGLYIPTTVDRKAETIWNRLSRKGKKVVVLNVPFTYPPEAVNGIMVSCFLCPKIENATYPKAFYQNLAERGYIIDVEAPSSEEDKPRFIEDLFTAMKIRTELSIELMEHTKWDYFHLHIMETDRLFHFFWDSVTGEKEDEYSKEVDRFFEALDNHVDSLLRHLPPDTGFTILSDHGFCGIQHEVQLNTWLKKEAYFHPDKLYSLTPGRIYIHSEAKEKEILKQQLKEKLLKLEDSGHKVIQNVFFEEEIFQGMQEETGPNMVVHPFNGYDLKSNMRESNIFTDSLLTGMHTFENAMLISTLDITDISDISRVAEKIEEEICDDHF</sequence>
<keyword evidence="1" id="KW-0378">Hydrolase</keyword>
<dbReference type="OrthoDB" id="9779418at2"/>